<dbReference type="PRINTS" id="PR00081">
    <property type="entry name" value="GDHRDH"/>
</dbReference>
<dbReference type="Pfam" id="PF13561">
    <property type="entry name" value="adh_short_C2"/>
    <property type="match status" value="1"/>
</dbReference>
<comment type="similarity">
    <text evidence="1">Belongs to the short-chain dehydrogenases/reductases (SDR) family.</text>
</comment>
<comment type="caution">
    <text evidence="3">The sequence shown here is derived from an EMBL/GenBank/DDBJ whole genome shotgun (WGS) entry which is preliminary data.</text>
</comment>
<dbReference type="RefSeq" id="WP_123224773.1">
    <property type="nucleotide sequence ID" value="NZ_RJSF01000046.1"/>
</dbReference>
<proteinExistence type="inferred from homology"/>
<protein>
    <submittedName>
        <fullName evidence="3">SDR family oxidoreductase</fullName>
    </submittedName>
</protein>
<dbReference type="CDD" id="cd05233">
    <property type="entry name" value="SDR_c"/>
    <property type="match status" value="1"/>
</dbReference>
<dbReference type="GO" id="GO:0016491">
    <property type="term" value="F:oxidoreductase activity"/>
    <property type="evidence" value="ECO:0007669"/>
    <property type="project" value="UniProtKB-KW"/>
</dbReference>
<name>A0A3N0GJ45_9ACTN</name>
<dbReference type="InterPro" id="IPR002347">
    <property type="entry name" value="SDR_fam"/>
</dbReference>
<sequence>MITLGLESAVVPVTGAASGIGLAIAERLRSEGATPLLIDVDESGLRDAAERVYGADSNPRYTYPVDVSDSSAVDACLAEIGVDHGPISHAVASAGILGPSDALGLTDEVWHRVMDVNLNGAMYFCRGAARQLADRGRGGSIVTISSLGGLAARENRVSYVASKAALINLTRAFALDLGHLGIRVNSVAPGLVDTPIQSNNQDRFRELAETVPLRRIGTPDDVAKVVMFLLSDLAGYVTGETVVVDGGLVARYR</sequence>
<dbReference type="InterPro" id="IPR036291">
    <property type="entry name" value="NAD(P)-bd_dom_sf"/>
</dbReference>
<reference evidence="3 4" key="1">
    <citation type="submission" date="2018-11" db="EMBL/GenBank/DDBJ databases">
        <authorList>
            <person name="Li F."/>
        </authorList>
    </citation>
    <scope>NUCLEOTIDE SEQUENCE [LARGE SCALE GENOMIC DNA]</scope>
    <source>
        <strain evidence="3 4">Gsoil 818</strain>
    </source>
</reference>
<dbReference type="PROSITE" id="PS00061">
    <property type="entry name" value="ADH_SHORT"/>
    <property type="match status" value="1"/>
</dbReference>
<dbReference type="EMBL" id="RJSF01000046">
    <property type="protein sequence ID" value="RNM12192.1"/>
    <property type="molecule type" value="Genomic_DNA"/>
</dbReference>
<dbReference type="Gene3D" id="3.40.50.720">
    <property type="entry name" value="NAD(P)-binding Rossmann-like Domain"/>
    <property type="match status" value="1"/>
</dbReference>
<evidence type="ECO:0000313" key="3">
    <source>
        <dbReference type="EMBL" id="RNM12192.1"/>
    </source>
</evidence>
<dbReference type="SUPFAM" id="SSF51735">
    <property type="entry name" value="NAD(P)-binding Rossmann-fold domains"/>
    <property type="match status" value="1"/>
</dbReference>
<dbReference type="OrthoDB" id="7064009at2"/>
<dbReference type="InterPro" id="IPR020904">
    <property type="entry name" value="Sc_DH/Rdtase_CS"/>
</dbReference>
<dbReference type="PANTHER" id="PTHR24321:SF8">
    <property type="entry name" value="ESTRADIOL 17-BETA-DEHYDROGENASE 8-RELATED"/>
    <property type="match status" value="1"/>
</dbReference>
<evidence type="ECO:0000313" key="4">
    <source>
        <dbReference type="Proteomes" id="UP000279994"/>
    </source>
</evidence>
<dbReference type="AlphaFoldDB" id="A0A3N0GJ45"/>
<dbReference type="FunFam" id="3.40.50.720:FF:000084">
    <property type="entry name" value="Short-chain dehydrogenase reductase"/>
    <property type="match status" value="1"/>
</dbReference>
<gene>
    <name evidence="3" type="ORF">EFL26_20530</name>
</gene>
<organism evidence="3 4">
    <name type="scientific">Nocardioides pocheonensis</name>
    <dbReference type="NCBI Taxonomy" id="661485"/>
    <lineage>
        <taxon>Bacteria</taxon>
        <taxon>Bacillati</taxon>
        <taxon>Actinomycetota</taxon>
        <taxon>Actinomycetes</taxon>
        <taxon>Propionibacteriales</taxon>
        <taxon>Nocardioidaceae</taxon>
        <taxon>Nocardioides</taxon>
    </lineage>
</organism>
<accession>A0A3N0GJ45</accession>
<keyword evidence="2" id="KW-0560">Oxidoreductase</keyword>
<dbReference type="Proteomes" id="UP000279994">
    <property type="component" value="Unassembled WGS sequence"/>
</dbReference>
<evidence type="ECO:0000256" key="2">
    <source>
        <dbReference type="ARBA" id="ARBA00023002"/>
    </source>
</evidence>
<dbReference type="PANTHER" id="PTHR24321">
    <property type="entry name" value="DEHYDROGENASES, SHORT CHAIN"/>
    <property type="match status" value="1"/>
</dbReference>
<dbReference type="PRINTS" id="PR00080">
    <property type="entry name" value="SDRFAMILY"/>
</dbReference>
<keyword evidence="4" id="KW-1185">Reference proteome</keyword>
<evidence type="ECO:0000256" key="1">
    <source>
        <dbReference type="ARBA" id="ARBA00006484"/>
    </source>
</evidence>